<dbReference type="EMBL" id="DSFH01000039">
    <property type="protein sequence ID" value="HEW63948.1"/>
    <property type="molecule type" value="Genomic_DNA"/>
</dbReference>
<name>A0A7C2VCI2_9CREN</name>
<gene>
    <name evidence="9 11" type="primary">thiI</name>
    <name evidence="11" type="ORF">ENO39_02675</name>
</gene>
<dbReference type="CDD" id="cd11716">
    <property type="entry name" value="THUMP_ThiI"/>
    <property type="match status" value="1"/>
</dbReference>
<dbReference type="Proteomes" id="UP000886076">
    <property type="component" value="Unassembled WGS sequence"/>
</dbReference>
<dbReference type="PROSITE" id="PS51165">
    <property type="entry name" value="THUMP"/>
    <property type="match status" value="1"/>
</dbReference>
<protein>
    <recommendedName>
        <fullName evidence="9">Probable tRNA sulfurtransferase</fullName>
        <ecNumber evidence="9">2.8.1.4</ecNumber>
    </recommendedName>
    <alternativeName>
        <fullName evidence="9">Sulfur carrier protein ThiS sulfurtransferase</fullName>
    </alternativeName>
    <alternativeName>
        <fullName evidence="9">Thiamine biosynthesis protein ThiI</fullName>
    </alternativeName>
    <alternativeName>
        <fullName evidence="9">tRNA 4-thiouridine synthase</fullName>
    </alternativeName>
</protein>
<evidence type="ECO:0000313" key="11">
    <source>
        <dbReference type="EMBL" id="HEW63948.1"/>
    </source>
</evidence>
<evidence type="ECO:0000256" key="7">
    <source>
        <dbReference type="ARBA" id="ARBA00022884"/>
    </source>
</evidence>
<evidence type="ECO:0000256" key="6">
    <source>
        <dbReference type="ARBA" id="ARBA00022840"/>
    </source>
</evidence>
<dbReference type="Gene3D" id="3.40.50.620">
    <property type="entry name" value="HUPs"/>
    <property type="match status" value="1"/>
</dbReference>
<dbReference type="EC" id="2.8.1.4" evidence="9"/>
<dbReference type="GO" id="GO:0009228">
    <property type="term" value="P:thiamine biosynthetic process"/>
    <property type="evidence" value="ECO:0007669"/>
    <property type="project" value="UniProtKB-KW"/>
</dbReference>
<dbReference type="Pfam" id="PF22025">
    <property type="entry name" value="ThiI_fer"/>
    <property type="match status" value="1"/>
</dbReference>
<keyword evidence="2 9" id="KW-0963">Cytoplasm</keyword>
<keyword evidence="3 9" id="KW-0820">tRNA-binding</keyword>
<dbReference type="PANTHER" id="PTHR43209:SF1">
    <property type="entry name" value="TRNA SULFURTRANSFERASE"/>
    <property type="match status" value="1"/>
</dbReference>
<dbReference type="HAMAP" id="MF_00021">
    <property type="entry name" value="ThiI"/>
    <property type="match status" value="1"/>
</dbReference>
<dbReference type="SUPFAM" id="SSF52402">
    <property type="entry name" value="Adenine nucleotide alpha hydrolases-like"/>
    <property type="match status" value="1"/>
</dbReference>
<dbReference type="Gene3D" id="3.30.2130.30">
    <property type="match status" value="1"/>
</dbReference>
<comment type="function">
    <text evidence="9">Catalyzes the ATP-dependent transfer of a sulfur to tRNA to produce 4-thiouridine in position 8 of tRNAs, which functions as a near-UV photosensor. Also catalyzes the transfer of sulfur to the sulfur carrier protein ThiS, forming ThiS-thiocarboxylate. This is a step in the synthesis of thiazole, in the thiamine biosynthesis pathway. The sulfur is donated as persulfide by IscS.</text>
</comment>
<dbReference type="Pfam" id="PF02568">
    <property type="entry name" value="ThiI"/>
    <property type="match status" value="1"/>
</dbReference>
<keyword evidence="7 9" id="KW-0694">RNA-binding</keyword>
<comment type="catalytic activity">
    <reaction evidence="9">
        <text>[ThiS sulfur-carrier protein]-C-terminal Gly-Gly-AMP + S-sulfanyl-L-cysteinyl-[cysteine desulfurase] + AH2 = [ThiS sulfur-carrier protein]-C-terminal-Gly-aminoethanethioate + L-cysteinyl-[cysteine desulfurase] + A + AMP + 2 H(+)</text>
        <dbReference type="Rhea" id="RHEA:43340"/>
        <dbReference type="Rhea" id="RHEA-COMP:12157"/>
        <dbReference type="Rhea" id="RHEA-COMP:12158"/>
        <dbReference type="Rhea" id="RHEA-COMP:12910"/>
        <dbReference type="Rhea" id="RHEA-COMP:19908"/>
        <dbReference type="ChEBI" id="CHEBI:13193"/>
        <dbReference type="ChEBI" id="CHEBI:15378"/>
        <dbReference type="ChEBI" id="CHEBI:17499"/>
        <dbReference type="ChEBI" id="CHEBI:29950"/>
        <dbReference type="ChEBI" id="CHEBI:61963"/>
        <dbReference type="ChEBI" id="CHEBI:90618"/>
        <dbReference type="ChEBI" id="CHEBI:232372"/>
        <dbReference type="ChEBI" id="CHEBI:456215"/>
    </reaction>
</comment>
<dbReference type="UniPathway" id="UPA00060"/>
<feature type="domain" description="THUMP" evidence="10">
    <location>
        <begin position="127"/>
        <end position="230"/>
    </location>
</feature>
<evidence type="ECO:0000256" key="4">
    <source>
        <dbReference type="ARBA" id="ARBA00022679"/>
    </source>
</evidence>
<comment type="caution">
    <text evidence="9">Lacks conserved residue(s) required for the propagation of feature annotation.</text>
</comment>
<dbReference type="PANTHER" id="PTHR43209">
    <property type="entry name" value="TRNA SULFURTRANSFERASE"/>
    <property type="match status" value="1"/>
</dbReference>
<dbReference type="SMART" id="SM00981">
    <property type="entry name" value="THUMP"/>
    <property type="match status" value="1"/>
</dbReference>
<evidence type="ECO:0000256" key="3">
    <source>
        <dbReference type="ARBA" id="ARBA00022555"/>
    </source>
</evidence>
<dbReference type="GO" id="GO:0002937">
    <property type="term" value="P:tRNA 4-thiouridine biosynthesis"/>
    <property type="evidence" value="ECO:0007669"/>
    <property type="project" value="TreeGrafter"/>
</dbReference>
<evidence type="ECO:0000259" key="10">
    <source>
        <dbReference type="PROSITE" id="PS51165"/>
    </source>
</evidence>
<dbReference type="GO" id="GO:0140741">
    <property type="term" value="F:tRNA-uracil-4 sulfurtransferase activity"/>
    <property type="evidence" value="ECO:0007669"/>
    <property type="project" value="UniProtKB-EC"/>
</dbReference>
<evidence type="ECO:0000256" key="1">
    <source>
        <dbReference type="ARBA" id="ARBA00004496"/>
    </source>
</evidence>
<keyword evidence="4 9" id="KW-0808">Transferase</keyword>
<dbReference type="SUPFAM" id="SSF143437">
    <property type="entry name" value="THUMP domain-like"/>
    <property type="match status" value="1"/>
</dbReference>
<evidence type="ECO:0000256" key="5">
    <source>
        <dbReference type="ARBA" id="ARBA00022741"/>
    </source>
</evidence>
<comment type="catalytic activity">
    <reaction evidence="9">
        <text>[ThiI sulfur-carrier protein]-S-sulfanyl-L-cysteine + a uridine in tRNA + 2 reduced [2Fe-2S]-[ferredoxin] + ATP + H(+) = [ThiI sulfur-carrier protein]-L-cysteine + a 4-thiouridine in tRNA + 2 oxidized [2Fe-2S]-[ferredoxin] + AMP + diphosphate</text>
        <dbReference type="Rhea" id="RHEA:24176"/>
        <dbReference type="Rhea" id="RHEA-COMP:10000"/>
        <dbReference type="Rhea" id="RHEA-COMP:10001"/>
        <dbReference type="Rhea" id="RHEA-COMP:13337"/>
        <dbReference type="Rhea" id="RHEA-COMP:13338"/>
        <dbReference type="Rhea" id="RHEA-COMP:13339"/>
        <dbReference type="Rhea" id="RHEA-COMP:13340"/>
        <dbReference type="ChEBI" id="CHEBI:15378"/>
        <dbReference type="ChEBI" id="CHEBI:29950"/>
        <dbReference type="ChEBI" id="CHEBI:30616"/>
        <dbReference type="ChEBI" id="CHEBI:33019"/>
        <dbReference type="ChEBI" id="CHEBI:33737"/>
        <dbReference type="ChEBI" id="CHEBI:33738"/>
        <dbReference type="ChEBI" id="CHEBI:61963"/>
        <dbReference type="ChEBI" id="CHEBI:65315"/>
        <dbReference type="ChEBI" id="CHEBI:136798"/>
        <dbReference type="ChEBI" id="CHEBI:456215"/>
        <dbReference type="EC" id="2.8.1.4"/>
    </reaction>
</comment>
<dbReference type="GO" id="GO:0009229">
    <property type="term" value="P:thiamine diphosphate biosynthetic process"/>
    <property type="evidence" value="ECO:0007669"/>
    <property type="project" value="UniProtKB-UniRule"/>
</dbReference>
<dbReference type="InterPro" id="IPR014729">
    <property type="entry name" value="Rossmann-like_a/b/a_fold"/>
</dbReference>
<evidence type="ECO:0000256" key="9">
    <source>
        <dbReference type="HAMAP-Rule" id="MF_00021"/>
    </source>
</evidence>
<dbReference type="InterPro" id="IPR049962">
    <property type="entry name" value="THUMP_ThiI"/>
</dbReference>
<dbReference type="InterPro" id="IPR054173">
    <property type="entry name" value="ThiI_fer"/>
</dbReference>
<dbReference type="GO" id="GO:0005524">
    <property type="term" value="F:ATP binding"/>
    <property type="evidence" value="ECO:0007669"/>
    <property type="project" value="UniProtKB-UniRule"/>
</dbReference>
<dbReference type="AlphaFoldDB" id="A0A7C2VCI2"/>
<dbReference type="GO" id="GO:0000049">
    <property type="term" value="F:tRNA binding"/>
    <property type="evidence" value="ECO:0007669"/>
    <property type="project" value="UniProtKB-UniRule"/>
</dbReference>
<dbReference type="Pfam" id="PF02926">
    <property type="entry name" value="THUMP"/>
    <property type="match status" value="1"/>
</dbReference>
<comment type="caution">
    <text evidence="11">The sequence shown here is derived from an EMBL/GenBank/DDBJ whole genome shotgun (WGS) entry which is preliminary data.</text>
</comment>
<comment type="pathway">
    <text evidence="9">Cofactor biosynthesis; thiamine diphosphate biosynthesis.</text>
</comment>
<feature type="binding site" evidence="9">
    <location>
        <position position="330"/>
    </location>
    <ligand>
        <name>ATP</name>
        <dbReference type="ChEBI" id="CHEBI:30616"/>
    </ligand>
</feature>
<dbReference type="GO" id="GO:0052837">
    <property type="term" value="P:thiazole biosynthetic process"/>
    <property type="evidence" value="ECO:0007669"/>
    <property type="project" value="TreeGrafter"/>
</dbReference>
<dbReference type="InterPro" id="IPR004114">
    <property type="entry name" value="THUMP_dom"/>
</dbReference>
<comment type="subcellular location">
    <subcellularLocation>
        <location evidence="1 9">Cytoplasm</location>
    </subcellularLocation>
</comment>
<proteinExistence type="inferred from homology"/>
<accession>A0A7C2VCI2</accession>
<dbReference type="GO" id="GO:0005829">
    <property type="term" value="C:cytosol"/>
    <property type="evidence" value="ECO:0007669"/>
    <property type="project" value="TreeGrafter"/>
</dbReference>
<dbReference type="GO" id="GO:0004810">
    <property type="term" value="F:CCA tRNA nucleotidyltransferase activity"/>
    <property type="evidence" value="ECO:0007669"/>
    <property type="project" value="InterPro"/>
</dbReference>
<keyword evidence="6 9" id="KW-0067">ATP-binding</keyword>
<dbReference type="InterPro" id="IPR020536">
    <property type="entry name" value="ThiI_AANH"/>
</dbReference>
<reference evidence="11" key="1">
    <citation type="journal article" date="2020" name="mSystems">
        <title>Genome- and Community-Level Interaction Insights into Carbon Utilization and Element Cycling Functions of Hydrothermarchaeota in Hydrothermal Sediment.</title>
        <authorList>
            <person name="Zhou Z."/>
            <person name="Liu Y."/>
            <person name="Xu W."/>
            <person name="Pan J."/>
            <person name="Luo Z.H."/>
            <person name="Li M."/>
        </authorList>
    </citation>
    <scope>NUCLEOTIDE SEQUENCE [LARGE SCALE GENOMIC DNA]</scope>
    <source>
        <strain evidence="11">SpSt-1261</strain>
    </source>
</reference>
<feature type="binding site" evidence="9">
    <location>
        <begin position="248"/>
        <end position="249"/>
    </location>
    <ligand>
        <name>ATP</name>
        <dbReference type="ChEBI" id="CHEBI:30616"/>
    </ligand>
</feature>
<dbReference type="NCBIfam" id="TIGR00342">
    <property type="entry name" value="tRNA uracil 4-sulfurtransferase ThiI"/>
    <property type="match status" value="1"/>
</dbReference>
<feature type="binding site" evidence="9">
    <location>
        <position position="361"/>
    </location>
    <ligand>
        <name>ATP</name>
        <dbReference type="ChEBI" id="CHEBI:30616"/>
    </ligand>
</feature>
<keyword evidence="5 9" id="KW-0547">Nucleotide-binding</keyword>
<evidence type="ECO:0000256" key="8">
    <source>
        <dbReference type="ARBA" id="ARBA00022977"/>
    </source>
</evidence>
<feature type="binding site" evidence="9">
    <location>
        <position position="352"/>
    </location>
    <ligand>
        <name>ATP</name>
        <dbReference type="ChEBI" id="CHEBI:30616"/>
    </ligand>
</feature>
<sequence>MECLFQHILLRLLRILQLVAHLFPIYRISFCFCHLHSSKPPSNSIFFIFLIIKFYNILISMSWKKMDANCIIARFGEIGIKGKITRGRMQSILAKNIENALKSNGFERSIVRVIPGRVLVTTPEDPRKEAELISRVFGVTSSSPALMGEYRDLDDLVDKVSEASIEDVRGKVFMVRGRRADENRFTSKDIERRIGAKLQEMGAGKVNLESPEISIYVEARKGLFFVYKDIINGVGGLPLGSELKILSLVSGGFDSPVAAWMLMKRGSPVDILFFNIGGKEHKEYFLDVAKKLICGWSYGPNQNVYIVEHRWIFPYLFNYFPEGYRTVALKVSMYVGAEALAKSLGIKAISTGENLAQVSSQTVHNLAVTESFIDIPVFRPLIGFDKEEIIELSKKVGTYEVSSRVPEFCAIASSKASTAVDGKKLETFFEKYLPLNEIKQNVLDNVKKIEKKDLCSSGPVA</sequence>
<dbReference type="InterPro" id="IPR049961">
    <property type="entry name" value="ThiI_N"/>
</dbReference>
<dbReference type="InterPro" id="IPR050102">
    <property type="entry name" value="tRNA_sulfurtransferase_ThiI"/>
</dbReference>
<keyword evidence="8 9" id="KW-0784">Thiamine biosynthesis</keyword>
<comment type="similarity">
    <text evidence="9">Belongs to the ThiI family.</text>
</comment>
<evidence type="ECO:0000256" key="2">
    <source>
        <dbReference type="ARBA" id="ARBA00022490"/>
    </source>
</evidence>
<organism evidence="11">
    <name type="scientific">Fervidicoccus fontis</name>
    <dbReference type="NCBI Taxonomy" id="683846"/>
    <lineage>
        <taxon>Archaea</taxon>
        <taxon>Thermoproteota</taxon>
        <taxon>Thermoprotei</taxon>
        <taxon>Fervidicoccales</taxon>
        <taxon>Fervidicoccaceae</taxon>
        <taxon>Fervidicoccus</taxon>
    </lineage>
</organism>
<dbReference type="InterPro" id="IPR003720">
    <property type="entry name" value="tRNA_STrfase"/>
</dbReference>